<dbReference type="PROSITE" id="PS51371">
    <property type="entry name" value="CBS"/>
    <property type="match status" value="2"/>
</dbReference>
<dbReference type="CDD" id="cd04601">
    <property type="entry name" value="CBS_pair_IMPDH"/>
    <property type="match status" value="1"/>
</dbReference>
<protein>
    <recommendedName>
        <fullName evidence="13 20">Inosine-5'-monophosphate dehydrogenase</fullName>
        <shortName evidence="13">IMP dehydrogenase</shortName>
        <shortName evidence="13">IMPD</shortName>
        <shortName evidence="13">IMPDH</shortName>
        <ecNumber evidence="13 20">1.1.1.205</ecNumber>
    </recommendedName>
</protein>
<evidence type="ECO:0000256" key="11">
    <source>
        <dbReference type="ARBA" id="ARBA00023122"/>
    </source>
</evidence>
<comment type="activity regulation">
    <text evidence="13">Mycophenolic acid (MPA) is a non-competitive inhibitor that prevents formation of the closed enzyme conformation by binding to the same site as the amobile flap. In contrast, mizoribine monophosphate (MZP) is a competitive inhibitor that induces the closed conformation. MPA is a potent inhibitor of mammalian IMPDHs but a poor inhibitor of the bacterial enzymes. MZP is a more potent inhibitor of bacterial IMPDH.</text>
</comment>
<keyword evidence="6 13" id="KW-0332">GMP biosynthesis</keyword>
<feature type="binding site" evidence="13 15">
    <location>
        <begin position="392"/>
        <end position="396"/>
    </location>
    <ligand>
        <name>IMP</name>
        <dbReference type="ChEBI" id="CHEBI:58053"/>
    </ligand>
</feature>
<dbReference type="PROSITE" id="PS00487">
    <property type="entry name" value="IMP_DH_GMP_RED"/>
    <property type="match status" value="1"/>
</dbReference>
<dbReference type="PIRSF" id="PIRSF000130">
    <property type="entry name" value="IMPDH"/>
    <property type="match status" value="1"/>
</dbReference>
<evidence type="ECO:0000256" key="17">
    <source>
        <dbReference type="PIRSR" id="PIRSR000130-4"/>
    </source>
</evidence>
<feature type="binding site" evidence="16">
    <location>
        <begin position="255"/>
        <end position="257"/>
    </location>
    <ligand>
        <name>NAD(+)</name>
        <dbReference type="ChEBI" id="CHEBI:57540"/>
    </ligand>
</feature>
<feature type="binding site" evidence="13">
    <location>
        <position position="477"/>
    </location>
    <ligand>
        <name>K(+)</name>
        <dbReference type="ChEBI" id="CHEBI:29103"/>
        <note>ligand shared between two tetrameric partners</note>
    </ligand>
</feature>
<feature type="binding site" evidence="13 15">
    <location>
        <begin position="368"/>
        <end position="369"/>
    </location>
    <ligand>
        <name>IMP</name>
        <dbReference type="ChEBI" id="CHEBI:58053"/>
    </ligand>
</feature>
<feature type="binding site" evidence="13 15">
    <location>
        <begin position="345"/>
        <end position="347"/>
    </location>
    <ligand>
        <name>IMP</name>
        <dbReference type="ChEBI" id="CHEBI:58053"/>
    </ligand>
</feature>
<name>A0A4Y6UMA0_9PROT</name>
<dbReference type="InterPro" id="IPR013785">
    <property type="entry name" value="Aldolase_TIM"/>
</dbReference>
<evidence type="ECO:0000256" key="8">
    <source>
        <dbReference type="ARBA" id="ARBA00022958"/>
    </source>
</evidence>
<comment type="function">
    <text evidence="13">Catalyzes the conversion of inosine 5'-phosphate (IMP) to xanthosine 5'-phosphate (XMP), the first committed and rate-limiting step in the de novo synthesis of guanine nucleotides, and therefore plays an important role in the regulation of cell growth.</text>
</comment>
<dbReference type="GO" id="GO:0000166">
    <property type="term" value="F:nucleotide binding"/>
    <property type="evidence" value="ECO:0007669"/>
    <property type="project" value="UniProtKB-UniRule"/>
</dbReference>
<dbReference type="PANTHER" id="PTHR11911">
    <property type="entry name" value="INOSINE-5-MONOPHOSPHATE DEHYDROGENASE RELATED"/>
    <property type="match status" value="1"/>
</dbReference>
<feature type="binding site" evidence="13 16">
    <location>
        <begin position="305"/>
        <end position="307"/>
    </location>
    <ligand>
        <name>NAD(+)</name>
        <dbReference type="ChEBI" id="CHEBI:57540"/>
    </ligand>
</feature>
<dbReference type="SMART" id="SM01240">
    <property type="entry name" value="IMPDH"/>
    <property type="match status" value="1"/>
</dbReference>
<proteinExistence type="inferred from homology"/>
<evidence type="ECO:0000313" key="23">
    <source>
        <dbReference type="Proteomes" id="UP000316313"/>
    </source>
</evidence>
<evidence type="ECO:0000256" key="15">
    <source>
        <dbReference type="PIRSR" id="PIRSR000130-2"/>
    </source>
</evidence>
<dbReference type="GO" id="GO:0006177">
    <property type="term" value="P:GMP biosynthetic process"/>
    <property type="evidence" value="ECO:0007669"/>
    <property type="project" value="UniProtKB-UniRule"/>
</dbReference>
<keyword evidence="9 13" id="KW-0560">Oxidoreductase</keyword>
<dbReference type="PANTHER" id="PTHR11911:SF111">
    <property type="entry name" value="INOSINE-5'-MONOPHOSPHATE DEHYDROGENASE"/>
    <property type="match status" value="1"/>
</dbReference>
<dbReference type="InterPro" id="IPR000644">
    <property type="entry name" value="CBS_dom"/>
</dbReference>
<dbReference type="GO" id="GO:0003938">
    <property type="term" value="F:IMP dehydrogenase activity"/>
    <property type="evidence" value="ECO:0007669"/>
    <property type="project" value="UniProtKB-UniRule"/>
</dbReference>
<dbReference type="Pfam" id="PF00478">
    <property type="entry name" value="IMPDH"/>
    <property type="match status" value="1"/>
</dbReference>
<sequence length="495" mass="52363">MTSSHNTNSRISEALAFDDVLVEPAESSVLPAQASTKTRLTRSIELNIPLMSSAMDTVTEDAMAIAMAQQGGMGVIHKNLSVEEQAEQVRRVKRFESGMVVNPVTVGPDQTLAEVQIIMDRHGVSGLPVIEEGSGRLVGMLTNRDMRFTSDLNTHVKDLMTPRSELVTVLNGAAPEQARELLHRHRIEKLLVVDESDRCIGLITVKDMDKATTHPLAIKDTQGRLRCAAAVGVGEDGLNRAAALVDAGVDVIVVDTAHGHSQGVLTTVETLKARHPGIQIIAGNVATPQAARALIKAGADCIKIGIGPGSICTTRVVAGVGVPQFSAVMETAAACHELDIPAIADGGIRTSGDIVKAIGAGADVVMVGSLLAGTDESPGETFLYQGRAYKSYRGMGSLGAMARGSADRYFQAEVRDTLKLVPEGIEGQVAYKGGMAPVVHQLVGGLKAGMGYTGSATIGELQVKTMFRRITNAGLRESHVHDVTITREAPNYQRD</sequence>
<dbReference type="GO" id="GO:0046872">
    <property type="term" value="F:metal ion binding"/>
    <property type="evidence" value="ECO:0007669"/>
    <property type="project" value="UniProtKB-UniRule"/>
</dbReference>
<evidence type="ECO:0000256" key="9">
    <source>
        <dbReference type="ARBA" id="ARBA00023002"/>
    </source>
</evidence>
<feature type="binding site" description="in other chain" evidence="13 17">
    <location>
        <position position="309"/>
    </location>
    <ligand>
        <name>K(+)</name>
        <dbReference type="ChEBI" id="CHEBI:29103"/>
        <note>ligand shared between two tetrameric partners</note>
    </ligand>
</feature>
<feature type="binding site" evidence="13">
    <location>
        <position position="255"/>
    </location>
    <ligand>
        <name>NAD(+)</name>
        <dbReference type="ChEBI" id="CHEBI:57540"/>
    </ligand>
</feature>
<dbReference type="Gene3D" id="3.20.20.70">
    <property type="entry name" value="Aldolase class I"/>
    <property type="match status" value="1"/>
</dbReference>
<dbReference type="InterPro" id="IPR046342">
    <property type="entry name" value="CBS_dom_sf"/>
</dbReference>
<evidence type="ECO:0000256" key="20">
    <source>
        <dbReference type="RuleBase" id="RU003928"/>
    </source>
</evidence>
<keyword evidence="8 13" id="KW-0630">Potassium</keyword>
<accession>A0A4Y6UMA0</accession>
<dbReference type="FunFam" id="3.20.20.70:FF:000003">
    <property type="entry name" value="GMP reductase"/>
    <property type="match status" value="1"/>
</dbReference>
<feature type="binding site" evidence="13">
    <location>
        <position position="478"/>
    </location>
    <ligand>
        <name>K(+)</name>
        <dbReference type="ChEBI" id="CHEBI:29103"/>
        <note>ligand shared between two tetrameric partners</note>
    </ligand>
</feature>
<dbReference type="Pfam" id="PF00571">
    <property type="entry name" value="CBS"/>
    <property type="match status" value="2"/>
</dbReference>
<feature type="binding site" description="in other chain" evidence="13 17">
    <location>
        <position position="307"/>
    </location>
    <ligand>
        <name>K(+)</name>
        <dbReference type="ChEBI" id="CHEBI:29103"/>
        <note>ligand shared between two tetrameric partners</note>
    </ligand>
</feature>
<feature type="binding site" evidence="13 15">
    <location>
        <position position="310"/>
    </location>
    <ligand>
        <name>IMP</name>
        <dbReference type="ChEBI" id="CHEBI:58053"/>
    </ligand>
</feature>
<evidence type="ECO:0000256" key="5">
    <source>
        <dbReference type="ARBA" id="ARBA00022737"/>
    </source>
</evidence>
<feature type="binding site" description="in other chain" evidence="13 17">
    <location>
        <position position="312"/>
    </location>
    <ligand>
        <name>K(+)</name>
        <dbReference type="ChEBI" id="CHEBI:29103"/>
        <note>ligand shared between two tetrameric partners</note>
    </ligand>
</feature>
<dbReference type="InterPro" id="IPR015875">
    <property type="entry name" value="IMP_DH/GMP_Rdtase_CS"/>
</dbReference>
<evidence type="ECO:0000256" key="6">
    <source>
        <dbReference type="ARBA" id="ARBA00022749"/>
    </source>
</evidence>
<dbReference type="HAMAP" id="MF_01964">
    <property type="entry name" value="IMPDH"/>
    <property type="match status" value="1"/>
</dbReference>
<dbReference type="OrthoDB" id="9805398at2"/>
<evidence type="ECO:0000256" key="14">
    <source>
        <dbReference type="PIRSR" id="PIRSR000130-1"/>
    </source>
</evidence>
<dbReference type="InterPro" id="IPR001093">
    <property type="entry name" value="IMP_DH_GMPRt"/>
</dbReference>
<evidence type="ECO:0000256" key="19">
    <source>
        <dbReference type="RuleBase" id="RU003927"/>
    </source>
</evidence>
<dbReference type="SUPFAM" id="SSF54631">
    <property type="entry name" value="CBS-domain pair"/>
    <property type="match status" value="1"/>
</dbReference>
<feature type="binding site" evidence="13">
    <location>
        <position position="479"/>
    </location>
    <ligand>
        <name>K(+)</name>
        <dbReference type="ChEBI" id="CHEBI:29103"/>
        <note>ligand shared between two tetrameric partners</note>
    </ligand>
</feature>
<dbReference type="CDD" id="cd00381">
    <property type="entry name" value="IMPDH"/>
    <property type="match status" value="1"/>
</dbReference>
<feature type="binding site" evidence="13 15">
    <location>
        <position position="423"/>
    </location>
    <ligand>
        <name>IMP</name>
        <dbReference type="ChEBI" id="CHEBI:58053"/>
    </ligand>
</feature>
<comment type="caution">
    <text evidence="13">Lacks conserved residue(s) required for the propagation of feature annotation.</text>
</comment>
<dbReference type="SMART" id="SM00116">
    <property type="entry name" value="CBS"/>
    <property type="match status" value="2"/>
</dbReference>
<dbReference type="EMBL" id="CP038141">
    <property type="protein sequence ID" value="QDH17808.1"/>
    <property type="molecule type" value="Genomic_DNA"/>
</dbReference>
<organism evidence="22 23">
    <name type="scientific">Swingsia samuiensis</name>
    <dbReference type="NCBI Taxonomy" id="1293412"/>
    <lineage>
        <taxon>Bacteria</taxon>
        <taxon>Pseudomonadati</taxon>
        <taxon>Pseudomonadota</taxon>
        <taxon>Alphaproteobacteria</taxon>
        <taxon>Acetobacterales</taxon>
        <taxon>Acetobacteraceae</taxon>
        <taxon>Swingsia</taxon>
    </lineage>
</organism>
<evidence type="ECO:0000256" key="16">
    <source>
        <dbReference type="PIRSR" id="PIRSR000130-3"/>
    </source>
</evidence>
<evidence type="ECO:0000256" key="10">
    <source>
        <dbReference type="ARBA" id="ARBA00023027"/>
    </source>
</evidence>
<evidence type="ECO:0000256" key="4">
    <source>
        <dbReference type="ARBA" id="ARBA00022723"/>
    </source>
</evidence>
<keyword evidence="10 13" id="KW-0520">NAD</keyword>
<dbReference type="EC" id="1.1.1.205" evidence="13 20"/>
<dbReference type="KEGG" id="ssam:E3D00_09690"/>
<dbReference type="AlphaFoldDB" id="A0A4Y6UMA0"/>
<feature type="active site" description="Thioimidate intermediate" evidence="13 14">
    <location>
        <position position="312"/>
    </location>
</feature>
<evidence type="ECO:0000256" key="7">
    <source>
        <dbReference type="ARBA" id="ARBA00022755"/>
    </source>
</evidence>
<evidence type="ECO:0000256" key="18">
    <source>
        <dbReference type="PROSITE-ProRule" id="PRU00703"/>
    </source>
</evidence>
<keyword evidence="7 13" id="KW-0658">Purine biosynthesis</keyword>
<feature type="active site" description="Proton acceptor" evidence="13 14">
    <location>
        <position position="408"/>
    </location>
</feature>
<dbReference type="UniPathway" id="UPA00601">
    <property type="reaction ID" value="UER00295"/>
</dbReference>
<gene>
    <name evidence="13 22" type="primary">guaB</name>
    <name evidence="22" type="ORF">E3D00_09690</name>
</gene>
<comment type="subunit">
    <text evidence="3 13">Homotetramer.</text>
</comment>
<comment type="cofactor">
    <cofactor evidence="1 13">
        <name>K(+)</name>
        <dbReference type="ChEBI" id="CHEBI:29103"/>
    </cofactor>
</comment>
<dbReference type="NCBIfam" id="TIGR01302">
    <property type="entry name" value="IMP_dehydrog"/>
    <property type="match status" value="1"/>
</dbReference>
<dbReference type="RefSeq" id="WP_141462103.1">
    <property type="nucleotide sequence ID" value="NZ_CP038141.1"/>
</dbReference>
<comment type="catalytic activity">
    <reaction evidence="12 13 20">
        <text>IMP + NAD(+) + H2O = XMP + NADH + H(+)</text>
        <dbReference type="Rhea" id="RHEA:11708"/>
        <dbReference type="ChEBI" id="CHEBI:15377"/>
        <dbReference type="ChEBI" id="CHEBI:15378"/>
        <dbReference type="ChEBI" id="CHEBI:57464"/>
        <dbReference type="ChEBI" id="CHEBI:57540"/>
        <dbReference type="ChEBI" id="CHEBI:57945"/>
        <dbReference type="ChEBI" id="CHEBI:58053"/>
        <dbReference type="EC" id="1.1.1.205"/>
    </reaction>
</comment>
<evidence type="ECO:0000256" key="3">
    <source>
        <dbReference type="ARBA" id="ARBA00011881"/>
    </source>
</evidence>
<evidence type="ECO:0000256" key="2">
    <source>
        <dbReference type="ARBA" id="ARBA00005502"/>
    </source>
</evidence>
<evidence type="ECO:0000313" key="22">
    <source>
        <dbReference type="EMBL" id="QDH17808.1"/>
    </source>
</evidence>
<keyword evidence="5" id="KW-0677">Repeat</keyword>
<comment type="similarity">
    <text evidence="2 13 19">Belongs to the IMPDH/GMPR family.</text>
</comment>
<dbReference type="GO" id="GO:0006183">
    <property type="term" value="P:GTP biosynthetic process"/>
    <property type="evidence" value="ECO:0007669"/>
    <property type="project" value="TreeGrafter"/>
</dbReference>
<evidence type="ECO:0000256" key="12">
    <source>
        <dbReference type="ARBA" id="ARBA00048028"/>
    </source>
</evidence>
<feature type="domain" description="CBS" evidence="21">
    <location>
        <begin position="99"/>
        <end position="159"/>
    </location>
</feature>
<keyword evidence="23" id="KW-1185">Reference proteome</keyword>
<feature type="domain" description="CBS" evidence="21">
    <location>
        <begin position="160"/>
        <end position="218"/>
    </location>
</feature>
<keyword evidence="11 18" id="KW-0129">CBS domain</keyword>
<comment type="pathway">
    <text evidence="13 20">Purine metabolism; XMP biosynthesis via de novo pathway; XMP from IMP: step 1/1.</text>
</comment>
<dbReference type="SUPFAM" id="SSF51412">
    <property type="entry name" value="Inosine monophosphate dehydrogenase (IMPDH)"/>
    <property type="match status" value="1"/>
</dbReference>
<dbReference type="InterPro" id="IPR005990">
    <property type="entry name" value="IMP_DH"/>
</dbReference>
<keyword evidence="4 13" id="KW-0479">Metal-binding</keyword>
<reference evidence="22 23" key="1">
    <citation type="submission" date="2019-03" db="EMBL/GenBank/DDBJ databases">
        <title>The complete genome sequence of Swingsia samuiensis NBRC107927(T).</title>
        <authorList>
            <person name="Chua K.-O."/>
            <person name="Chan K.-G."/>
            <person name="See-Too W.-S."/>
        </authorList>
    </citation>
    <scope>NUCLEOTIDE SEQUENCE [LARGE SCALE GENOMIC DNA]</scope>
    <source>
        <strain evidence="22 23">AH83</strain>
    </source>
</reference>
<evidence type="ECO:0000256" key="1">
    <source>
        <dbReference type="ARBA" id="ARBA00001958"/>
    </source>
</evidence>
<evidence type="ECO:0000256" key="13">
    <source>
        <dbReference type="HAMAP-Rule" id="MF_01964"/>
    </source>
</evidence>
<evidence type="ECO:0000259" key="21">
    <source>
        <dbReference type="PROSITE" id="PS51371"/>
    </source>
</evidence>
<dbReference type="Proteomes" id="UP000316313">
    <property type="component" value="Chromosome"/>
</dbReference>